<comment type="function">
    <text evidence="10 12">Involved in protein export. Acts as a chaperone by maintaining the newly synthesized protein in an open conformation. Functions as a peptidyl-prolyl cis-trans isomerase.</text>
</comment>
<sequence length="429" mass="48684">MASKAKWTKKKDQDGELSFEIDQDTIKKGLDTAFRRVRKNLNVPGFRKGKVPRVVFDQMYGEPALYQDALNAVLPGAYSAAVTETEIKPVSQPQVSVESMEPDQPWKIKATVAVEPEVKLGQFQKLEVKKQNTEVKAQDVTDELERLQKQQAELVLKEDGKSQKGDTVVIDYQGTIDGKAFDGGSAENYSLELGSNTFIPGFEDQLVDHQSGDQVDVKVTFPKDYQSKDLAGKEAHFQTTIHEIKTKELPQLDDDFAKDVDEDVDTLDDLKKKIKDRLTKQRQQQAEDKIEEEAVDKAINNAEFEKIPQAMIDQDVQNQVDQFLGNMQRQGINPQMYYQMTGTTEDDIKKRFSQDSEKRVKTNLLLEAIVKQEDIKVTKEERDQEIKDLASEYGMKEEDVRGALTDEMLDHDIAVKKAVEMITDTAVQK</sequence>
<keyword evidence="8 12" id="KW-0413">Isomerase</keyword>
<dbReference type="EMBL" id="JXBZ01000008">
    <property type="protein sequence ID" value="KJY48585.1"/>
    <property type="molecule type" value="Genomic_DNA"/>
</dbReference>
<evidence type="ECO:0000256" key="13">
    <source>
        <dbReference type="PROSITE-ProRule" id="PRU00277"/>
    </source>
</evidence>
<evidence type="ECO:0000313" key="17">
    <source>
        <dbReference type="EMBL" id="KJY48585.1"/>
    </source>
</evidence>
<comment type="domain">
    <text evidence="12">Consists of 3 domains; the N-terminus binds the ribosome, the middle domain has PPIase activity, while the C-terminus has intrinsic chaperone activity on its own.</text>
</comment>
<evidence type="ECO:0000256" key="9">
    <source>
        <dbReference type="ARBA" id="ARBA00023306"/>
    </source>
</evidence>
<dbReference type="GO" id="GO:0043022">
    <property type="term" value="F:ribosome binding"/>
    <property type="evidence" value="ECO:0007669"/>
    <property type="project" value="TreeGrafter"/>
</dbReference>
<dbReference type="InterPro" id="IPR005215">
    <property type="entry name" value="Trig_fac"/>
</dbReference>
<dbReference type="GO" id="GO:0005737">
    <property type="term" value="C:cytoplasm"/>
    <property type="evidence" value="ECO:0007669"/>
    <property type="project" value="UniProtKB-SubCell"/>
</dbReference>
<dbReference type="InterPro" id="IPR027304">
    <property type="entry name" value="Trigger_fact/SurA_dom_sf"/>
</dbReference>
<dbReference type="HAMAP" id="MF_00303">
    <property type="entry name" value="Trigger_factor_Tig"/>
    <property type="match status" value="1"/>
</dbReference>
<evidence type="ECO:0000256" key="1">
    <source>
        <dbReference type="ARBA" id="ARBA00000971"/>
    </source>
</evidence>
<dbReference type="GO" id="GO:0043335">
    <property type="term" value="P:protein unfolding"/>
    <property type="evidence" value="ECO:0007669"/>
    <property type="project" value="TreeGrafter"/>
</dbReference>
<keyword evidence="15" id="KW-0175">Coiled coil</keyword>
<dbReference type="InterPro" id="IPR008881">
    <property type="entry name" value="Trigger_fac_ribosome-bd_bac"/>
</dbReference>
<evidence type="ECO:0000259" key="16">
    <source>
        <dbReference type="PROSITE" id="PS50059"/>
    </source>
</evidence>
<dbReference type="GO" id="GO:0003755">
    <property type="term" value="F:peptidyl-prolyl cis-trans isomerase activity"/>
    <property type="evidence" value="ECO:0007669"/>
    <property type="project" value="UniProtKB-UniRule"/>
</dbReference>
<feature type="coiled-coil region" evidence="15">
    <location>
        <begin position="123"/>
        <end position="157"/>
    </location>
</feature>
<dbReference type="OrthoDB" id="9767721at2"/>
<evidence type="ECO:0000256" key="3">
    <source>
        <dbReference type="ARBA" id="ARBA00013194"/>
    </source>
</evidence>
<comment type="caution">
    <text evidence="17">The sequence shown here is derived from an EMBL/GenBank/DDBJ whole genome shotgun (WGS) entry which is preliminary data.</text>
</comment>
<evidence type="ECO:0000313" key="18">
    <source>
        <dbReference type="Proteomes" id="UP000033695"/>
    </source>
</evidence>
<dbReference type="InterPro" id="IPR036611">
    <property type="entry name" value="Trigger_fac_ribosome-bd_sf"/>
</dbReference>
<evidence type="ECO:0000256" key="8">
    <source>
        <dbReference type="ARBA" id="ARBA00023235"/>
    </source>
</evidence>
<evidence type="ECO:0000256" key="6">
    <source>
        <dbReference type="ARBA" id="ARBA00023110"/>
    </source>
</evidence>
<keyword evidence="5 12" id="KW-0132">Cell division</keyword>
<feature type="domain" description="PPIase FKBP-type" evidence="16">
    <location>
        <begin position="165"/>
        <end position="250"/>
    </location>
</feature>
<keyword evidence="9 12" id="KW-0131">Cell cycle</keyword>
<keyword evidence="18" id="KW-1185">Reference proteome</keyword>
<dbReference type="AlphaFoldDB" id="A0A0F4KQC0"/>
<dbReference type="RefSeq" id="WP_045922849.1">
    <property type="nucleotide sequence ID" value="NZ_JBHTHW010000008.1"/>
</dbReference>
<evidence type="ECO:0000256" key="14">
    <source>
        <dbReference type="RuleBase" id="RU003914"/>
    </source>
</evidence>
<name>A0A0F4KQC0_9LACO</name>
<dbReference type="SUPFAM" id="SSF54534">
    <property type="entry name" value="FKBP-like"/>
    <property type="match status" value="1"/>
</dbReference>
<reference evidence="17 18" key="1">
    <citation type="submission" date="2014-12" db="EMBL/GenBank/DDBJ databases">
        <title>Comparative genomics of the lactic acid bacteria isolated from the honey bee gut.</title>
        <authorList>
            <person name="Ellegaard K.M."/>
            <person name="Tamarit D."/>
            <person name="Javelind E."/>
            <person name="Olofsson T."/>
            <person name="Andersson S.G."/>
            <person name="Vasquez A."/>
        </authorList>
    </citation>
    <scope>NUCLEOTIDE SEQUENCE [LARGE SCALE GENOMIC DNA]</scope>
    <source>
        <strain evidence="17 18">Hon2</strain>
    </source>
</reference>
<dbReference type="Pfam" id="PF05698">
    <property type="entry name" value="Trigger_C"/>
    <property type="match status" value="1"/>
</dbReference>
<keyword evidence="12" id="KW-0963">Cytoplasm</keyword>
<dbReference type="PATRIC" id="fig|1218508.4.peg.972"/>
<organism evidence="17 18">
    <name type="scientific">Bombilactobacillus mellis</name>
    <dbReference type="NCBI Taxonomy" id="1218508"/>
    <lineage>
        <taxon>Bacteria</taxon>
        <taxon>Bacillati</taxon>
        <taxon>Bacillota</taxon>
        <taxon>Bacilli</taxon>
        <taxon>Lactobacillales</taxon>
        <taxon>Lactobacillaceae</taxon>
        <taxon>Bombilactobacillus</taxon>
    </lineage>
</organism>
<evidence type="ECO:0000256" key="2">
    <source>
        <dbReference type="ARBA" id="ARBA00005464"/>
    </source>
</evidence>
<dbReference type="PROSITE" id="PS50059">
    <property type="entry name" value="FKBP_PPIASE"/>
    <property type="match status" value="1"/>
</dbReference>
<dbReference type="PANTHER" id="PTHR30560:SF3">
    <property type="entry name" value="TRIGGER FACTOR-LIKE PROTEIN TIG, CHLOROPLASTIC"/>
    <property type="match status" value="1"/>
</dbReference>
<evidence type="ECO:0000256" key="7">
    <source>
        <dbReference type="ARBA" id="ARBA00023186"/>
    </source>
</evidence>
<proteinExistence type="inferred from homology"/>
<dbReference type="PIRSF" id="PIRSF003095">
    <property type="entry name" value="Trigger_factor"/>
    <property type="match status" value="1"/>
</dbReference>
<protein>
    <recommendedName>
        <fullName evidence="4 12">Trigger factor</fullName>
        <shortName evidence="12">TF</shortName>
        <ecNumber evidence="3 12">5.2.1.8</ecNumber>
    </recommendedName>
    <alternativeName>
        <fullName evidence="11 12">PPIase</fullName>
    </alternativeName>
</protein>
<dbReference type="EC" id="5.2.1.8" evidence="3 12"/>
<dbReference type="InterPro" id="IPR008880">
    <property type="entry name" value="Trigger_fac_C"/>
</dbReference>
<evidence type="ECO:0000256" key="10">
    <source>
        <dbReference type="ARBA" id="ARBA00024849"/>
    </source>
</evidence>
<dbReference type="Gene3D" id="1.10.3120.10">
    <property type="entry name" value="Trigger factor, C-terminal domain"/>
    <property type="match status" value="1"/>
</dbReference>
<dbReference type="SUPFAM" id="SSF102735">
    <property type="entry name" value="Trigger factor ribosome-binding domain"/>
    <property type="match status" value="1"/>
</dbReference>
<keyword evidence="7 12" id="KW-0143">Chaperone</keyword>
<evidence type="ECO:0000256" key="15">
    <source>
        <dbReference type="SAM" id="Coils"/>
    </source>
</evidence>
<evidence type="ECO:0000256" key="11">
    <source>
        <dbReference type="ARBA" id="ARBA00029986"/>
    </source>
</evidence>
<dbReference type="Pfam" id="PF05697">
    <property type="entry name" value="Trigger_N"/>
    <property type="match status" value="1"/>
</dbReference>
<comment type="subcellular location">
    <subcellularLocation>
        <location evidence="12">Cytoplasm</location>
    </subcellularLocation>
    <text evidence="12">About half TF is bound to the ribosome near the polypeptide exit tunnel while the other half is free in the cytoplasm.</text>
</comment>
<evidence type="ECO:0000256" key="4">
    <source>
        <dbReference type="ARBA" id="ARBA00016902"/>
    </source>
</evidence>
<dbReference type="HOGENOM" id="CLU_033058_3_2_9"/>
<dbReference type="GO" id="GO:0051301">
    <property type="term" value="P:cell division"/>
    <property type="evidence" value="ECO:0007669"/>
    <property type="project" value="UniProtKB-KW"/>
</dbReference>
<dbReference type="GO" id="GO:0015031">
    <property type="term" value="P:protein transport"/>
    <property type="evidence" value="ECO:0007669"/>
    <property type="project" value="UniProtKB-UniRule"/>
</dbReference>
<dbReference type="NCBIfam" id="TIGR00115">
    <property type="entry name" value="tig"/>
    <property type="match status" value="1"/>
</dbReference>
<dbReference type="SUPFAM" id="SSF109998">
    <property type="entry name" value="Triger factor/SurA peptide-binding domain-like"/>
    <property type="match status" value="1"/>
</dbReference>
<dbReference type="Proteomes" id="UP000033695">
    <property type="component" value="Unassembled WGS sequence"/>
</dbReference>
<gene>
    <name evidence="12 17" type="primary">tig</name>
    <name evidence="17" type="ORF">JG29_09870</name>
</gene>
<dbReference type="Gene3D" id="3.10.50.40">
    <property type="match status" value="1"/>
</dbReference>
<dbReference type="GO" id="GO:0044183">
    <property type="term" value="F:protein folding chaperone"/>
    <property type="evidence" value="ECO:0007669"/>
    <property type="project" value="TreeGrafter"/>
</dbReference>
<dbReference type="Gene3D" id="3.30.70.1050">
    <property type="entry name" value="Trigger factor ribosome-binding domain"/>
    <property type="match status" value="1"/>
</dbReference>
<dbReference type="InterPro" id="IPR046357">
    <property type="entry name" value="PPIase_dom_sf"/>
</dbReference>
<dbReference type="FunFam" id="3.10.50.40:FF:000001">
    <property type="entry name" value="Trigger factor"/>
    <property type="match status" value="1"/>
</dbReference>
<keyword evidence="6 12" id="KW-0697">Rotamase</keyword>
<dbReference type="PANTHER" id="PTHR30560">
    <property type="entry name" value="TRIGGER FACTOR CHAPERONE AND PEPTIDYL-PROLYL CIS/TRANS ISOMERASE"/>
    <property type="match status" value="1"/>
</dbReference>
<evidence type="ECO:0000256" key="5">
    <source>
        <dbReference type="ARBA" id="ARBA00022618"/>
    </source>
</evidence>
<comment type="similarity">
    <text evidence="2 12 14">Belongs to the FKBP-type PPIase family. Tig subfamily.</text>
</comment>
<dbReference type="InterPro" id="IPR037041">
    <property type="entry name" value="Trigger_fac_C_sf"/>
</dbReference>
<comment type="catalytic activity">
    <reaction evidence="1 12 13">
        <text>[protein]-peptidylproline (omega=180) = [protein]-peptidylproline (omega=0)</text>
        <dbReference type="Rhea" id="RHEA:16237"/>
        <dbReference type="Rhea" id="RHEA-COMP:10747"/>
        <dbReference type="Rhea" id="RHEA-COMP:10748"/>
        <dbReference type="ChEBI" id="CHEBI:83833"/>
        <dbReference type="ChEBI" id="CHEBI:83834"/>
        <dbReference type="EC" id="5.2.1.8"/>
    </reaction>
</comment>
<dbReference type="STRING" id="1218508.JG29_09870"/>
<accession>A0A0F4KQC0</accession>
<dbReference type="InterPro" id="IPR001179">
    <property type="entry name" value="PPIase_FKBP_dom"/>
</dbReference>
<dbReference type="GO" id="GO:0051083">
    <property type="term" value="P:'de novo' cotranslational protein folding"/>
    <property type="evidence" value="ECO:0007669"/>
    <property type="project" value="TreeGrafter"/>
</dbReference>
<dbReference type="Pfam" id="PF00254">
    <property type="entry name" value="FKBP_C"/>
    <property type="match status" value="1"/>
</dbReference>
<evidence type="ECO:0000256" key="12">
    <source>
        <dbReference type="HAMAP-Rule" id="MF_00303"/>
    </source>
</evidence>